<dbReference type="EMBL" id="GL891304">
    <property type="protein sequence ID" value="EGO57198.1"/>
    <property type="molecule type" value="Genomic_DNA"/>
</dbReference>
<dbReference type="HOGENOM" id="CLU_035521_0_0_1"/>
<dbReference type="RefSeq" id="XP_009850361.1">
    <property type="nucleotide sequence ID" value="XM_009852059.1"/>
</dbReference>
<evidence type="ECO:0000256" key="2">
    <source>
        <dbReference type="SAM" id="MobiDB-lite"/>
    </source>
</evidence>
<dbReference type="GeneID" id="20821641"/>
<evidence type="ECO:0000313" key="3">
    <source>
        <dbReference type="EMBL" id="EGO57198.1"/>
    </source>
</evidence>
<keyword evidence="4" id="KW-1185">Reference proteome</keyword>
<dbReference type="VEuPathDB" id="FungiDB:NEUTE1DRAFT_100166"/>
<dbReference type="OrthoDB" id="47007at2759"/>
<feature type="compositionally biased region" description="Polar residues" evidence="2">
    <location>
        <begin position="246"/>
        <end position="267"/>
    </location>
</feature>
<dbReference type="Proteomes" id="UP000008065">
    <property type="component" value="Unassembled WGS sequence"/>
</dbReference>
<feature type="compositionally biased region" description="Polar residues" evidence="2">
    <location>
        <begin position="302"/>
        <end position="320"/>
    </location>
</feature>
<dbReference type="AlphaFoldDB" id="F8MN25"/>
<organism evidence="3 4">
    <name type="scientific">Neurospora tetrasperma (strain FGSC 2508 / ATCC MYA-4615 / P0657)</name>
    <dbReference type="NCBI Taxonomy" id="510951"/>
    <lineage>
        <taxon>Eukaryota</taxon>
        <taxon>Fungi</taxon>
        <taxon>Dikarya</taxon>
        <taxon>Ascomycota</taxon>
        <taxon>Pezizomycotina</taxon>
        <taxon>Sordariomycetes</taxon>
        <taxon>Sordariomycetidae</taxon>
        <taxon>Sordariales</taxon>
        <taxon>Sordariaceae</taxon>
        <taxon>Neurospora</taxon>
    </lineage>
</organism>
<feature type="region of interest" description="Disordered" evidence="2">
    <location>
        <begin position="221"/>
        <end position="288"/>
    </location>
</feature>
<gene>
    <name evidence="3" type="ORF">NEUTE1DRAFT_100166</name>
</gene>
<protein>
    <submittedName>
        <fullName evidence="3">Uncharacterized protein</fullName>
    </submittedName>
</protein>
<accession>F8MN25</accession>
<dbReference type="KEGG" id="nte:NEUTE1DRAFT100166"/>
<evidence type="ECO:0000313" key="4">
    <source>
        <dbReference type="Proteomes" id="UP000008065"/>
    </source>
</evidence>
<feature type="compositionally biased region" description="Low complexity" evidence="2">
    <location>
        <begin position="329"/>
        <end position="338"/>
    </location>
</feature>
<proteinExistence type="predicted"/>
<feature type="region of interest" description="Disordered" evidence="2">
    <location>
        <begin position="302"/>
        <end position="350"/>
    </location>
</feature>
<evidence type="ECO:0000256" key="1">
    <source>
        <dbReference type="SAM" id="Coils"/>
    </source>
</evidence>
<feature type="coiled-coil region" evidence="1">
    <location>
        <begin position="363"/>
        <end position="390"/>
    </location>
</feature>
<keyword evidence="1" id="KW-0175">Coiled coil</keyword>
<name>F8MN25_NEUT8</name>
<sequence length="561" mass="62614">MGLEAVKTCQLLLISAHGFYGDDISAASGAENHDQDCIIDLVARPGQASWEVEGLARHTPDLKLDCFVDTTDRTAFFSLRGQCTLKTSTPAHVSLFLFIYPEDIQSLEVSYTSSPLPHPEEQEAVPDIDRFIRLRFIITQPPSLVAPKHQPLQPKHRSEALFDALQSLATVKDISFYLDLSSLPIEIQAQLACLPSIFSSANIHSRPRTHVNRASLVRLYGGAGGQTVNPSTTAREPGHHEVQEAQPGSPTLTTSGVLQDAAPTSTQTRKRSASASGFLPPYHNRHDERDIASSSNLRLFESAQENASPSQELTQFSPTPDRNGKRPRLATPSDLDLPSLPPTPTAADFLEASTDPSKFYTIRQQLLTRITALETRNEQLLTRNVTLEARVEHSSKLEDWFRLEVRQRVGGEVTRQLDKLHHKTGRKWEEEIRQEVRDQITQDVKEELYEDASKHVLQRIAAVLVEAVDGSGWLVPGSTACENLLSRSVVPGENALYTAVADVQKTHAGEMSEEEMARVIDYLEENPLSAVKYNACRETMRRYFVGQWKATRKRTWGVARW</sequence>
<reference evidence="4" key="1">
    <citation type="journal article" date="2011" name="Genetics">
        <title>Massive changes in genome architecture accompany the transition to self-fertility in the filamentous fungus Neurospora tetrasperma.</title>
        <authorList>
            <person name="Ellison C.E."/>
            <person name="Stajich J.E."/>
            <person name="Jacobson D.J."/>
            <person name="Natvig D.O."/>
            <person name="Lapidus A."/>
            <person name="Foster B."/>
            <person name="Aerts A."/>
            <person name="Riley R."/>
            <person name="Lindquist E.A."/>
            <person name="Grigoriev I.V."/>
            <person name="Taylor J.W."/>
        </authorList>
    </citation>
    <scope>NUCLEOTIDE SEQUENCE [LARGE SCALE GENOMIC DNA]</scope>
    <source>
        <strain evidence="4">FGSC 2508 / P0657</strain>
    </source>
</reference>